<feature type="region of interest" description="Disordered" evidence="1">
    <location>
        <begin position="1"/>
        <end position="38"/>
    </location>
</feature>
<name>A0A1B6KV11_9HEMI</name>
<reference evidence="2" key="1">
    <citation type="submission" date="2015-11" db="EMBL/GenBank/DDBJ databases">
        <title>De novo transcriptome assembly of four potential Pierce s Disease insect vectors from Arizona vineyards.</title>
        <authorList>
            <person name="Tassone E.E."/>
        </authorList>
    </citation>
    <scope>NUCLEOTIDE SEQUENCE</scope>
</reference>
<accession>A0A1B6KV11</accession>
<sequence length="110" mass="12181">HSHRGEISASGGNVPTNPSVYPPPRNTQSNSHDACEETPISKPTAIVTEVFKLILLQTNRFGLKAMKVASCKTNLEEIRKSHLNVSPVADTNNKNKIQKSLIFCYYEQSL</sequence>
<dbReference type="AlphaFoldDB" id="A0A1B6KV11"/>
<proteinExistence type="predicted"/>
<protein>
    <submittedName>
        <fullName evidence="2">Uncharacterized protein</fullName>
    </submittedName>
</protein>
<organism evidence="2">
    <name type="scientific">Graphocephala atropunctata</name>
    <dbReference type="NCBI Taxonomy" id="36148"/>
    <lineage>
        <taxon>Eukaryota</taxon>
        <taxon>Metazoa</taxon>
        <taxon>Ecdysozoa</taxon>
        <taxon>Arthropoda</taxon>
        <taxon>Hexapoda</taxon>
        <taxon>Insecta</taxon>
        <taxon>Pterygota</taxon>
        <taxon>Neoptera</taxon>
        <taxon>Paraneoptera</taxon>
        <taxon>Hemiptera</taxon>
        <taxon>Auchenorrhyncha</taxon>
        <taxon>Membracoidea</taxon>
        <taxon>Cicadellidae</taxon>
        <taxon>Cicadellinae</taxon>
        <taxon>Cicadellini</taxon>
        <taxon>Graphocephala</taxon>
    </lineage>
</organism>
<feature type="compositionally biased region" description="Polar residues" evidence="1">
    <location>
        <begin position="10"/>
        <end position="19"/>
    </location>
</feature>
<evidence type="ECO:0000256" key="1">
    <source>
        <dbReference type="SAM" id="MobiDB-lite"/>
    </source>
</evidence>
<gene>
    <name evidence="2" type="ORF">g.50357</name>
</gene>
<dbReference type="EMBL" id="GEBQ01024700">
    <property type="protein sequence ID" value="JAT15277.1"/>
    <property type="molecule type" value="Transcribed_RNA"/>
</dbReference>
<feature type="non-terminal residue" evidence="2">
    <location>
        <position position="1"/>
    </location>
</feature>
<evidence type="ECO:0000313" key="2">
    <source>
        <dbReference type="EMBL" id="JAT15277.1"/>
    </source>
</evidence>